<keyword evidence="13 16" id="KW-0496">Mitochondrion</keyword>
<dbReference type="InterPro" id="IPR039428">
    <property type="entry name" value="NUOK/Mnh_C1-like"/>
</dbReference>
<dbReference type="GO" id="GO:0005743">
    <property type="term" value="C:mitochondrial inner membrane"/>
    <property type="evidence" value="ECO:0007669"/>
    <property type="project" value="UniProtKB-SubCell"/>
</dbReference>
<comment type="subcellular location">
    <subcellularLocation>
        <location evidence="16">Mitochondrion inner membrane</location>
        <topology evidence="16">Multi-pass membrane protein</topology>
    </subcellularLocation>
    <subcellularLocation>
        <location evidence="1">Mitochondrion membrane</location>
        <topology evidence="1">Multi-pass membrane protein</topology>
    </subcellularLocation>
</comment>
<keyword evidence="14 16" id="KW-0472">Membrane</keyword>
<accession>D3U713</accession>
<keyword evidence="6 16" id="KW-0679">Respiratory chain</keyword>
<reference evidence="17" key="1">
    <citation type="journal article" date="2010" name="Comp. Biochem. Physiol. Part D Genomics Proteomics">
        <title>The Australian fresh water isopod (Phreatoicidea: Isopoda) allows insights into the early mitogenomic evolution of isopods.</title>
        <authorList>
            <person name="Kilpert F."/>
            <person name="Podsiadlowski L."/>
        </authorList>
    </citation>
    <scope>NUCLEOTIDE SEQUENCE</scope>
    <source>
        <strain evidence="17">14</strain>
    </source>
</reference>
<dbReference type="EMBL" id="FJ790313">
    <property type="protein sequence ID" value="ACN72771.1"/>
    <property type="molecule type" value="Genomic_DNA"/>
</dbReference>
<feature type="transmembrane region" description="Helical" evidence="16">
    <location>
        <begin position="9"/>
        <end position="27"/>
    </location>
</feature>
<feature type="transmembrane region" description="Helical" evidence="16">
    <location>
        <begin position="59"/>
        <end position="82"/>
    </location>
</feature>
<evidence type="ECO:0000256" key="10">
    <source>
        <dbReference type="ARBA" id="ARBA00022989"/>
    </source>
</evidence>
<evidence type="ECO:0000256" key="1">
    <source>
        <dbReference type="ARBA" id="ARBA00004225"/>
    </source>
</evidence>
<evidence type="ECO:0000313" key="17">
    <source>
        <dbReference type="EMBL" id="ACN72771.1"/>
    </source>
</evidence>
<keyword evidence="12 16" id="KW-0830">Ubiquinone</keyword>
<keyword evidence="16" id="KW-0999">Mitochondrion inner membrane</keyword>
<geneLocation type="mitochondrion" evidence="17"/>
<keyword evidence="8 16" id="KW-1278">Translocase</keyword>
<evidence type="ECO:0000256" key="11">
    <source>
        <dbReference type="ARBA" id="ARBA00023027"/>
    </source>
</evidence>
<dbReference type="PANTHER" id="PTHR11434">
    <property type="entry name" value="NADH-UBIQUINONE OXIDOREDUCTASE SUBUNIT ND4L"/>
    <property type="match status" value="1"/>
</dbReference>
<keyword evidence="5 16" id="KW-0813">Transport</keyword>
<dbReference type="Pfam" id="PF00420">
    <property type="entry name" value="Oxidored_q2"/>
    <property type="match status" value="1"/>
</dbReference>
<evidence type="ECO:0000256" key="7">
    <source>
        <dbReference type="ARBA" id="ARBA00022692"/>
    </source>
</evidence>
<feature type="transmembrane region" description="Helical" evidence="16">
    <location>
        <begin position="33"/>
        <end position="52"/>
    </location>
</feature>
<dbReference type="GO" id="GO:0016651">
    <property type="term" value="F:oxidoreductase activity, acting on NAD(P)H"/>
    <property type="evidence" value="ECO:0007669"/>
    <property type="project" value="InterPro"/>
</dbReference>
<organism evidence="17">
    <name type="scientific">Eophreatoicus karrkkanj</name>
    <dbReference type="NCBI Taxonomy" id="496899"/>
    <lineage>
        <taxon>Eukaryota</taxon>
        <taxon>Metazoa</taxon>
        <taxon>Ecdysozoa</taxon>
        <taxon>Arthropoda</taxon>
        <taxon>Crustacea</taxon>
        <taxon>Multicrustacea</taxon>
        <taxon>Malacostraca</taxon>
        <taxon>Eumalacostraca</taxon>
        <taxon>Peracarida</taxon>
        <taxon>Isopoda</taxon>
        <taxon>Phreatoicidea</taxon>
        <taxon>Amphisopidae</taxon>
        <taxon>Eophreatoicus</taxon>
    </lineage>
</organism>
<dbReference type="AlphaFoldDB" id="D3U713"/>
<gene>
    <name evidence="17" type="primary">nad4L</name>
</gene>
<name>D3U713_9CRUS</name>
<dbReference type="InterPro" id="IPR001133">
    <property type="entry name" value="NADH_UbQ_OxRdtase_chain4L/K"/>
</dbReference>
<evidence type="ECO:0000256" key="15">
    <source>
        <dbReference type="ARBA" id="ARBA00049551"/>
    </source>
</evidence>
<evidence type="ECO:0000256" key="3">
    <source>
        <dbReference type="ARBA" id="ARBA00012944"/>
    </source>
</evidence>
<keyword evidence="10 16" id="KW-1133">Transmembrane helix</keyword>
<dbReference type="GO" id="GO:0008137">
    <property type="term" value="F:NADH dehydrogenase (ubiquinone) activity"/>
    <property type="evidence" value="ECO:0007669"/>
    <property type="project" value="UniProtKB-EC"/>
</dbReference>
<evidence type="ECO:0000256" key="9">
    <source>
        <dbReference type="ARBA" id="ARBA00022982"/>
    </source>
</evidence>
<dbReference type="EC" id="7.1.1.2" evidence="3 16"/>
<dbReference type="GO" id="GO:0030964">
    <property type="term" value="C:NADH dehydrogenase complex"/>
    <property type="evidence" value="ECO:0007669"/>
    <property type="project" value="TreeGrafter"/>
</dbReference>
<evidence type="ECO:0000256" key="8">
    <source>
        <dbReference type="ARBA" id="ARBA00022967"/>
    </source>
</evidence>
<evidence type="ECO:0000256" key="12">
    <source>
        <dbReference type="ARBA" id="ARBA00023075"/>
    </source>
</evidence>
<proteinExistence type="inferred from homology"/>
<evidence type="ECO:0000256" key="6">
    <source>
        <dbReference type="ARBA" id="ARBA00022660"/>
    </source>
</evidence>
<dbReference type="Gene3D" id="1.10.287.3510">
    <property type="match status" value="1"/>
</dbReference>
<evidence type="ECO:0000256" key="16">
    <source>
        <dbReference type="RuleBase" id="RU004419"/>
    </source>
</evidence>
<protein>
    <recommendedName>
        <fullName evidence="4 16">NADH-ubiquinone oxidoreductase chain 4L</fullName>
        <ecNumber evidence="3 16">7.1.1.2</ecNumber>
    </recommendedName>
</protein>
<keyword evidence="9 16" id="KW-0249">Electron transport</keyword>
<sequence>MLQLSSNHIMLLMLFSFGVMGFMFSWSHILNTLISLEFMVLSIFLTMELLMTGDIKETYLILFFLSIAACEGALGLSIMVSFTRSKGTELSDNSNILLW</sequence>
<comment type="catalytic activity">
    <reaction evidence="15 16">
        <text>a ubiquinone + NADH + 5 H(+)(in) = a ubiquinol + NAD(+) + 4 H(+)(out)</text>
        <dbReference type="Rhea" id="RHEA:29091"/>
        <dbReference type="Rhea" id="RHEA-COMP:9565"/>
        <dbReference type="Rhea" id="RHEA-COMP:9566"/>
        <dbReference type="ChEBI" id="CHEBI:15378"/>
        <dbReference type="ChEBI" id="CHEBI:16389"/>
        <dbReference type="ChEBI" id="CHEBI:17976"/>
        <dbReference type="ChEBI" id="CHEBI:57540"/>
        <dbReference type="ChEBI" id="CHEBI:57945"/>
        <dbReference type="EC" id="7.1.1.2"/>
    </reaction>
</comment>
<keyword evidence="11 16" id="KW-0520">NAD</keyword>
<dbReference type="GO" id="GO:0042773">
    <property type="term" value="P:ATP synthesis coupled electron transport"/>
    <property type="evidence" value="ECO:0007669"/>
    <property type="project" value="UniProtKB-UniRule"/>
</dbReference>
<evidence type="ECO:0000256" key="5">
    <source>
        <dbReference type="ARBA" id="ARBA00022448"/>
    </source>
</evidence>
<evidence type="ECO:0000256" key="13">
    <source>
        <dbReference type="ARBA" id="ARBA00023128"/>
    </source>
</evidence>
<comment type="function">
    <text evidence="16">Core subunit of the mitochondrial membrane respiratory chain NADH dehydrogenase (Complex I) which catalyzes electron transfer from NADH through the respiratory chain, using ubiquinone as an electron acceptor.</text>
</comment>
<evidence type="ECO:0000256" key="14">
    <source>
        <dbReference type="ARBA" id="ARBA00023136"/>
    </source>
</evidence>
<evidence type="ECO:0000256" key="2">
    <source>
        <dbReference type="ARBA" id="ARBA00010519"/>
    </source>
</evidence>
<keyword evidence="7 16" id="KW-0812">Transmembrane</keyword>
<dbReference type="PANTHER" id="PTHR11434:SF0">
    <property type="entry name" value="NADH-UBIQUINONE OXIDOREDUCTASE CHAIN 4L"/>
    <property type="match status" value="1"/>
</dbReference>
<evidence type="ECO:0000256" key="4">
    <source>
        <dbReference type="ARBA" id="ARBA00016612"/>
    </source>
</evidence>
<comment type="similarity">
    <text evidence="2 16">Belongs to the complex I subunit 4L family.</text>
</comment>